<feature type="region of interest" description="Nuclease activity, interacts with RecD and RecA" evidence="15">
    <location>
        <begin position="806"/>
        <end position="1123"/>
    </location>
</feature>
<dbReference type="GO" id="GO:0000724">
    <property type="term" value="P:double-strand break repair via homologous recombination"/>
    <property type="evidence" value="ECO:0007669"/>
    <property type="project" value="UniProtKB-UniRule"/>
</dbReference>
<keyword evidence="3 15" id="KW-0547">Nucleotide-binding</keyword>
<dbReference type="EMBL" id="RKLP01000009">
    <property type="protein sequence ID" value="RVW08210.1"/>
    <property type="molecule type" value="Genomic_DNA"/>
</dbReference>
<feature type="binding site" evidence="15">
    <location>
        <position position="871"/>
    </location>
    <ligand>
        <name>Mg(2+)</name>
        <dbReference type="ChEBI" id="CHEBI:18420"/>
    </ligand>
</feature>
<evidence type="ECO:0000256" key="11">
    <source>
        <dbReference type="ARBA" id="ARBA00023204"/>
    </source>
</evidence>
<dbReference type="Pfam" id="PF12705">
    <property type="entry name" value="PDDEXK_1"/>
    <property type="match status" value="1"/>
</dbReference>
<comment type="catalytic activity">
    <reaction evidence="14 15">
        <text>ATP + H2O = ADP + phosphate + H(+)</text>
        <dbReference type="Rhea" id="RHEA:13065"/>
        <dbReference type="ChEBI" id="CHEBI:15377"/>
        <dbReference type="ChEBI" id="CHEBI:15378"/>
        <dbReference type="ChEBI" id="CHEBI:30616"/>
        <dbReference type="ChEBI" id="CHEBI:43474"/>
        <dbReference type="ChEBI" id="CHEBI:456216"/>
        <dbReference type="EC" id="5.6.2.4"/>
    </reaction>
</comment>
<comment type="function">
    <text evidence="15">A helicase/nuclease that prepares dsDNA breaks (DSB) for recombinational DNA repair. Binds to DSBs and unwinds DNA via a highly rapid and processive ATP-dependent bidirectional helicase activity. Unwinds dsDNA until it encounters a Chi (crossover hotspot instigator) sequence from the 3' direction. Cuts ssDNA a few nucleotides 3' to the Chi site. The properties and activities of the enzyme are changed at Chi. The Chi-altered holoenzyme produces a long 3'-ssDNA overhang and facilitates RecA-binding to the ssDNA for homologous DNA recombination and repair. Holoenzyme degrades any linearized DNA that is unable to undergo homologous recombination. In the holoenzyme this subunit contributes ATPase, 3'-5' helicase, exonuclease activity and loads RecA onto ssDNA.</text>
</comment>
<dbReference type="EC" id="5.6.2.4" evidence="15"/>
<keyword evidence="21" id="KW-1185">Reference proteome</keyword>
<name>A0A3S3AHC4_9NOCA</name>
<dbReference type="InterPro" id="IPR027417">
    <property type="entry name" value="P-loop_NTPase"/>
</dbReference>
<dbReference type="GO" id="GO:0005524">
    <property type="term" value="F:ATP binding"/>
    <property type="evidence" value="ECO:0007669"/>
    <property type="project" value="UniProtKB-UniRule"/>
</dbReference>
<dbReference type="SUPFAM" id="SSF52540">
    <property type="entry name" value="P-loop containing nucleoside triphosphate hydrolases"/>
    <property type="match status" value="1"/>
</dbReference>
<evidence type="ECO:0000256" key="9">
    <source>
        <dbReference type="ARBA" id="ARBA00022842"/>
    </source>
</evidence>
<organism evidence="20 21">
    <name type="scientific">Prescottella agglutinans</name>
    <dbReference type="NCBI Taxonomy" id="1644129"/>
    <lineage>
        <taxon>Bacteria</taxon>
        <taxon>Bacillati</taxon>
        <taxon>Actinomycetota</taxon>
        <taxon>Actinomycetes</taxon>
        <taxon>Mycobacteriales</taxon>
        <taxon>Nocardiaceae</taxon>
        <taxon>Prescottella</taxon>
    </lineage>
</organism>
<dbReference type="GO" id="GO:0016887">
    <property type="term" value="F:ATP hydrolysis activity"/>
    <property type="evidence" value="ECO:0007669"/>
    <property type="project" value="RHEA"/>
</dbReference>
<dbReference type="Pfam" id="PF13361">
    <property type="entry name" value="UvrD_C"/>
    <property type="match status" value="1"/>
</dbReference>
<dbReference type="CDD" id="cd22352">
    <property type="entry name" value="RecB_C-like"/>
    <property type="match status" value="1"/>
</dbReference>
<dbReference type="Proteomes" id="UP000286208">
    <property type="component" value="Unassembled WGS sequence"/>
</dbReference>
<dbReference type="Pfam" id="PF00580">
    <property type="entry name" value="UvrD-helicase"/>
    <property type="match status" value="1"/>
</dbReference>
<dbReference type="Gene3D" id="3.90.320.10">
    <property type="match status" value="1"/>
</dbReference>
<dbReference type="PANTHER" id="PTHR11070">
    <property type="entry name" value="UVRD / RECB / PCRA DNA HELICASE FAMILY MEMBER"/>
    <property type="match status" value="1"/>
</dbReference>
<keyword evidence="1 15" id="KW-0540">Nuclease</keyword>
<evidence type="ECO:0000313" key="20">
    <source>
        <dbReference type="EMBL" id="RVW08210.1"/>
    </source>
</evidence>
<dbReference type="SUPFAM" id="SSF52980">
    <property type="entry name" value="Restriction endonuclease-like"/>
    <property type="match status" value="1"/>
</dbReference>
<gene>
    <name evidence="15" type="primary">recB</name>
    <name evidence="20" type="ORF">EGT67_17540</name>
</gene>
<dbReference type="InterPro" id="IPR014016">
    <property type="entry name" value="UvrD-like_ATP-bd"/>
</dbReference>
<dbReference type="PROSITE" id="PS51198">
    <property type="entry name" value="UVRD_HELICASE_ATP_BIND"/>
    <property type="match status" value="1"/>
</dbReference>
<dbReference type="GO" id="GO:0000287">
    <property type="term" value="F:magnesium ion binding"/>
    <property type="evidence" value="ECO:0007669"/>
    <property type="project" value="UniProtKB-UniRule"/>
</dbReference>
<evidence type="ECO:0000256" key="7">
    <source>
        <dbReference type="ARBA" id="ARBA00022839"/>
    </source>
</evidence>
<keyword evidence="5 15" id="KW-0378">Hydrolase</keyword>
<dbReference type="GO" id="GO:0008854">
    <property type="term" value="F:exodeoxyribonuclease V activity"/>
    <property type="evidence" value="ECO:0007669"/>
    <property type="project" value="UniProtKB-EC"/>
</dbReference>
<evidence type="ECO:0000256" key="2">
    <source>
        <dbReference type="ARBA" id="ARBA00022723"/>
    </source>
</evidence>
<dbReference type="InterPro" id="IPR004586">
    <property type="entry name" value="RecB"/>
</dbReference>
<keyword evidence="10 15" id="KW-0238">DNA-binding</keyword>
<evidence type="ECO:0000256" key="1">
    <source>
        <dbReference type="ARBA" id="ARBA00022722"/>
    </source>
</evidence>
<keyword evidence="8 15" id="KW-0067">ATP-binding</keyword>
<evidence type="ECO:0000256" key="3">
    <source>
        <dbReference type="ARBA" id="ARBA00022741"/>
    </source>
</evidence>
<keyword evidence="4 15" id="KW-0227">DNA damage</keyword>
<evidence type="ECO:0000256" key="12">
    <source>
        <dbReference type="ARBA" id="ARBA00023235"/>
    </source>
</evidence>
<evidence type="ECO:0000256" key="4">
    <source>
        <dbReference type="ARBA" id="ARBA00022763"/>
    </source>
</evidence>
<keyword evidence="11 15" id="KW-0234">DNA repair</keyword>
<dbReference type="InterPro" id="IPR038726">
    <property type="entry name" value="PDDEXK_AddAB-type"/>
</dbReference>
<dbReference type="InterPro" id="IPR000212">
    <property type="entry name" value="DNA_helicase_UvrD/REP"/>
</dbReference>
<comment type="cofactor">
    <cofactor evidence="15">
        <name>Mg(2+)</name>
        <dbReference type="ChEBI" id="CHEBI:18420"/>
    </cofactor>
    <text evidence="15">Binds 1 Mg(2+) ion per subunit.</text>
</comment>
<evidence type="ECO:0000256" key="15">
    <source>
        <dbReference type="HAMAP-Rule" id="MF_01485"/>
    </source>
</evidence>
<feature type="region of interest" description="Disordered" evidence="17">
    <location>
        <begin position="818"/>
        <end position="839"/>
    </location>
</feature>
<feature type="binding site" evidence="15">
    <location>
        <position position="1016"/>
    </location>
    <ligand>
        <name>Mg(2+)</name>
        <dbReference type="ChEBI" id="CHEBI:18420"/>
    </ligand>
</feature>
<dbReference type="Gene3D" id="3.40.50.300">
    <property type="entry name" value="P-loop containing nucleotide triphosphate hydrolases"/>
    <property type="match status" value="3"/>
</dbReference>
<accession>A0A3S3AHC4</accession>
<dbReference type="Gene3D" id="1.10.486.10">
    <property type="entry name" value="PCRA, domain 4"/>
    <property type="match status" value="1"/>
</dbReference>
<evidence type="ECO:0000256" key="17">
    <source>
        <dbReference type="SAM" id="MobiDB-lite"/>
    </source>
</evidence>
<dbReference type="PANTHER" id="PTHR11070:SF23">
    <property type="entry name" value="RECBCD ENZYME SUBUNIT RECB"/>
    <property type="match status" value="1"/>
</dbReference>
<feature type="binding site" evidence="16">
    <location>
        <begin position="40"/>
        <end position="47"/>
    </location>
    <ligand>
        <name>ATP</name>
        <dbReference type="ChEBI" id="CHEBI:30616"/>
    </ligand>
</feature>
<sequence length="1123" mass="120785">MGPAAGGRDAGGAVTTGVTEIDTAFDLFAPLPTGTTVLEASAGTGKTYAIVGLAARFVAEEGVDLSQLLLVTFSRAATKELRERTRERFASAAAGLTDPAAARASSDRLVAHLANADDVEVAERRRRLVQALSDFDAGTIVTTHSFCQRMLDGLGIAGERDPDAVLVEEADDLVEEVIADLYVRHFGRADTRTLRPGDARAAARAAIFDPQAVLAPEDADGTRAGDAVRFATAVREETRRRKRLAGIRDFDDLPALLHGVLTDREHGAAACRRVRERYRVVLVDEFQDTDPQQWGILSAAFHGHSTLVLVGDPKQAIYAFRGAEVLSYLDAVDAADRRLELTCNWRSDADLVAALHYLHGGAALGHRDIVVHAVDAAKAGSRLDGAPPLRVRYLPRAGAGRLNNSGFPVVGRVRERVAADVAADIVRLLDSDATLDLNGTRRRVEPGDIAILAGTNAQIALAREALDRAGVPSVLAGGSSVFETPAAHHWLRVLQALEQPHRPDRVRLAALTPLFGWTAERMDAASDDLVATVGGRLRDLSALFGQSGFAALFERLAADTELEKRLLAVASGERALTDLRHIAQLLGAVAVDESLGLTALTGWLTDRIEDPKSGGGDRSRRLDSDAAAVQLATVHASKGLEYPIVYVPFAWSTGRYSDPNRLLLHDEHGRRVLDIGGEGSPEYNDRRRRRDAEAAGEDLRLLYVALTRAKCQLVLWWAPAYGTSEGPLHRILFGRDPAEAEVPQKVGVPDDPAVAQQLTRWADTAPAAISVEAVSADPIPRLSWTPPQEESGALAAAVFDRVLDAGWRRTSYTALTASAHEHPGVTSEAEEPETDDEPEEPALITPAEAADAIPSTMNDMPYGAVFGTLVHEILEHVDTAADDLETELRRHCAEAVAARMSQVDPVALADALLPVLRTPLAGGRGTLADITPRDRLPELDFELPLGGGDDPAVLTVTLHRIVELLRRHLPADDVLAPYADRLATLEPTPLRGYLTGSIDAVLRLSGADGPRFVIVDYKTNRIAPGELTTADFTRDAMAGEMMRSHYPLQALLYAVALHRYLRWRLPGYDPATHLGGVQYLFVRGMVGPDTPGGAGVFDWDPPAALVVELSDLLAASGDREGDR</sequence>
<evidence type="ECO:0000256" key="13">
    <source>
        <dbReference type="ARBA" id="ARBA00034617"/>
    </source>
</evidence>
<dbReference type="AlphaFoldDB" id="A0A3S3AHC4"/>
<comment type="catalytic activity">
    <reaction evidence="13 15">
        <text>Couples ATP hydrolysis with the unwinding of duplex DNA by translocating in the 3'-5' direction.</text>
        <dbReference type="EC" id="5.6.2.4"/>
    </reaction>
</comment>
<dbReference type="GO" id="GO:0005829">
    <property type="term" value="C:cytosol"/>
    <property type="evidence" value="ECO:0007669"/>
    <property type="project" value="TreeGrafter"/>
</dbReference>
<comment type="domain">
    <text evidence="15">The C-terminal domain has nuclease activity and interacts with RecD. It interacts with RecA, facilitating its loading onto ssDNA.</text>
</comment>
<evidence type="ECO:0000313" key="21">
    <source>
        <dbReference type="Proteomes" id="UP000286208"/>
    </source>
</evidence>
<comment type="subunit">
    <text evidence="15">Heterotrimer of RecB, RecC and RecD. All subunits contribute to DNA-binding. Interacts with RecA.</text>
</comment>
<keyword evidence="7 15" id="KW-0269">Exonuclease</keyword>
<dbReference type="GO" id="GO:0009338">
    <property type="term" value="C:exodeoxyribonuclease V complex"/>
    <property type="evidence" value="ECO:0007669"/>
    <property type="project" value="TreeGrafter"/>
</dbReference>
<protein>
    <recommendedName>
        <fullName evidence="15">RecBCD enzyme subunit RecB</fullName>
        <ecNumber evidence="15">3.1.11.5</ecNumber>
        <ecNumber evidence="15">5.6.2.4</ecNumber>
    </recommendedName>
    <alternativeName>
        <fullName evidence="15">DNA 3'-5' helicase subunit RecB</fullName>
    </alternativeName>
    <alternativeName>
        <fullName evidence="15">Exonuclease V subunit RecB</fullName>
        <shortName evidence="15">ExoV subunit RecB</shortName>
    </alternativeName>
    <alternativeName>
        <fullName evidence="15">Helicase/nuclease RecBCD subunit RecB</fullName>
    </alternativeName>
</protein>
<comment type="miscellaneous">
    <text evidence="15">In the RecBCD complex, RecB has a slow 3'-5' helicase, an exonuclease activity and loads RecA onto ssDNA, RecD has a fast 5'-3' helicase activity, while RecC stimulates the ATPase and processivity of the RecB helicase and contributes to recognition of the Chi site.</text>
</comment>
<dbReference type="InterPro" id="IPR011604">
    <property type="entry name" value="PDDEXK-like_dom_sf"/>
</dbReference>
<dbReference type="GO" id="GO:0043138">
    <property type="term" value="F:3'-5' DNA helicase activity"/>
    <property type="evidence" value="ECO:0007669"/>
    <property type="project" value="UniProtKB-UniRule"/>
</dbReference>
<evidence type="ECO:0000256" key="14">
    <source>
        <dbReference type="ARBA" id="ARBA00048988"/>
    </source>
</evidence>
<keyword evidence="2 15" id="KW-0479">Metal-binding</keyword>
<evidence type="ECO:0000259" key="18">
    <source>
        <dbReference type="PROSITE" id="PS51198"/>
    </source>
</evidence>
<dbReference type="PROSITE" id="PS51217">
    <property type="entry name" value="UVRD_HELICASE_CTER"/>
    <property type="match status" value="1"/>
</dbReference>
<dbReference type="InterPro" id="IPR014017">
    <property type="entry name" value="DNA_helicase_UvrD-like_C"/>
</dbReference>
<comment type="catalytic activity">
    <reaction evidence="15">
        <text>Exonucleolytic cleavage (in the presence of ATP) in either 5'- to 3'- or 3'- to 5'-direction to yield 5'-phosphooligonucleotides.</text>
        <dbReference type="EC" id="3.1.11.5"/>
    </reaction>
</comment>
<reference evidence="20 21" key="1">
    <citation type="submission" date="2018-11" db="EMBL/GenBank/DDBJ databases">
        <title>Rhodococcus spongicola sp. nov. and Rhodococcus xishaensis sp. nov. from marine sponges.</title>
        <authorList>
            <person name="Li L."/>
            <person name="Lin H.W."/>
        </authorList>
    </citation>
    <scope>NUCLEOTIDE SEQUENCE [LARGE SCALE GENOMIC DNA]</scope>
    <source>
        <strain evidence="20 21">CCTCC AB2014297</strain>
    </source>
</reference>
<dbReference type="HAMAP" id="MF_01485">
    <property type="entry name" value="RecB"/>
    <property type="match status" value="1"/>
</dbReference>
<feature type="region of interest" description="DNA-binding and helicase activity, interacts with RecC" evidence="15">
    <location>
        <begin position="1"/>
        <end position="785"/>
    </location>
</feature>
<evidence type="ECO:0000256" key="8">
    <source>
        <dbReference type="ARBA" id="ARBA00022840"/>
    </source>
</evidence>
<dbReference type="EC" id="3.1.11.5" evidence="15"/>
<dbReference type="GO" id="GO:0003677">
    <property type="term" value="F:DNA binding"/>
    <property type="evidence" value="ECO:0007669"/>
    <property type="project" value="UniProtKB-UniRule"/>
</dbReference>
<evidence type="ECO:0000256" key="5">
    <source>
        <dbReference type="ARBA" id="ARBA00022801"/>
    </source>
</evidence>
<proteinExistence type="inferred from homology"/>
<keyword evidence="9 15" id="KW-0460">Magnesium</keyword>
<dbReference type="InterPro" id="IPR011335">
    <property type="entry name" value="Restrct_endonuc-II-like"/>
</dbReference>
<feature type="binding site" evidence="15">
    <location>
        <position position="999"/>
    </location>
    <ligand>
        <name>Mg(2+)</name>
        <dbReference type="ChEBI" id="CHEBI:18420"/>
    </ligand>
</feature>
<comment type="similarity">
    <text evidence="15">Belongs to the helicase family. UvrD subfamily.</text>
</comment>
<evidence type="ECO:0000256" key="6">
    <source>
        <dbReference type="ARBA" id="ARBA00022806"/>
    </source>
</evidence>
<feature type="domain" description="UvrD-like helicase C-terminal" evidence="19">
    <location>
        <begin position="371"/>
        <end position="639"/>
    </location>
</feature>
<evidence type="ECO:0000259" key="19">
    <source>
        <dbReference type="PROSITE" id="PS51217"/>
    </source>
</evidence>
<keyword evidence="6 15" id="KW-0347">Helicase</keyword>
<comment type="domain">
    <text evidence="15">The N-terminal DNA-binding domain is a ssDNA-dependent ATPase and has ATP-dependent 3'-5' helicase function. This domain interacts with RecC.</text>
</comment>
<feature type="active site" description="For nuclease activity" evidence="15">
    <location>
        <position position="1016"/>
    </location>
</feature>
<evidence type="ECO:0000256" key="10">
    <source>
        <dbReference type="ARBA" id="ARBA00023125"/>
    </source>
</evidence>
<comment type="caution">
    <text evidence="20">The sequence shown here is derived from an EMBL/GenBank/DDBJ whole genome shotgun (WGS) entry which is preliminary data.</text>
</comment>
<feature type="domain" description="UvrD-like helicase ATP-binding" evidence="18">
    <location>
        <begin position="19"/>
        <end position="348"/>
    </location>
</feature>
<evidence type="ECO:0000256" key="16">
    <source>
        <dbReference type="PROSITE-ProRule" id="PRU00560"/>
    </source>
</evidence>
<dbReference type="OrthoDB" id="9810135at2"/>
<keyword evidence="12 15" id="KW-0413">Isomerase</keyword>
<feature type="compositionally biased region" description="Acidic residues" evidence="17">
    <location>
        <begin position="828"/>
        <end position="839"/>
    </location>
</feature>